<dbReference type="InterPro" id="IPR042186">
    <property type="entry name" value="FimD_plug_dom"/>
</dbReference>
<dbReference type="EMBL" id="UGGO01000001">
    <property type="protein sequence ID" value="STQ42934.1"/>
    <property type="molecule type" value="Genomic_DNA"/>
</dbReference>
<organism evidence="3 4">
    <name type="scientific">Ewingella americana</name>
    <dbReference type="NCBI Taxonomy" id="41202"/>
    <lineage>
        <taxon>Bacteria</taxon>
        <taxon>Pseudomonadati</taxon>
        <taxon>Pseudomonadota</taxon>
        <taxon>Gammaproteobacteria</taxon>
        <taxon>Enterobacterales</taxon>
        <taxon>Yersiniaceae</taxon>
        <taxon>Ewingella</taxon>
    </lineage>
</organism>
<feature type="compositionally biased region" description="Polar residues" evidence="1">
    <location>
        <begin position="457"/>
        <end position="476"/>
    </location>
</feature>
<gene>
    <name evidence="3" type="primary">caf1A_3</name>
    <name evidence="3" type="ORF">NCTC12157_00602</name>
</gene>
<dbReference type="InterPro" id="IPR000015">
    <property type="entry name" value="Fimb_usher"/>
</dbReference>
<feature type="region of interest" description="Disordered" evidence="1">
    <location>
        <begin position="450"/>
        <end position="476"/>
    </location>
</feature>
<dbReference type="AlphaFoldDB" id="A0A377N808"/>
<accession>A0A377N808</accession>
<dbReference type="Pfam" id="PF13953">
    <property type="entry name" value="PapC_C"/>
    <property type="match status" value="1"/>
</dbReference>
<name>A0A377N808_9GAMM</name>
<evidence type="ECO:0000313" key="4">
    <source>
        <dbReference type="Proteomes" id="UP000254304"/>
    </source>
</evidence>
<reference evidence="3 4" key="1">
    <citation type="submission" date="2018-06" db="EMBL/GenBank/DDBJ databases">
        <authorList>
            <consortium name="Pathogen Informatics"/>
            <person name="Doyle S."/>
        </authorList>
    </citation>
    <scope>NUCLEOTIDE SEQUENCE [LARGE SCALE GENOMIC DNA]</scope>
    <source>
        <strain evidence="3 4">NCTC12157</strain>
    </source>
</reference>
<evidence type="ECO:0000256" key="1">
    <source>
        <dbReference type="SAM" id="MobiDB-lite"/>
    </source>
</evidence>
<evidence type="ECO:0000313" key="3">
    <source>
        <dbReference type="EMBL" id="STQ42934.1"/>
    </source>
</evidence>
<dbReference type="RefSeq" id="WP_051899546.1">
    <property type="nucleotide sequence ID" value="NZ_VXKG01000003.1"/>
</dbReference>
<sequence length="861" mass="93481">METRGFALRTGLLAYQVACHTARRTVRHGITLMYASGMSLLLLPQCGQAAEYDSLPAAPRALPTQAEATYYLAIMVNGQTDNQVVPVIFRDNAWFVESGVLAKNHVHLNGQQQGLVNVSALPEVKTEYNSASQQLVLKVPDAWLPQQNISGDSLLSYTPSQSSNGLLFNYDSYYTDPHDGPRSIATWMEQRLFSDVGILTNTGTWRYNMDTPPGFTDSSTSDGYIRYDTYWRYSDEQSLVSYQVGDFVSNSLTWSNSARMGGLRVSRNFGVRPDLVTYPLLQYSGTAAVPTTVDLFLNGFKASTNNLNSGPFTLTNVPYINGAGEATVVTTDALGRQVSTSVPFYVSNTLLRSGLSDFDLSLGAVRQNYGISSGDYSDAAFSGIYRYGITNYLTLSSHGEATNGLALGGLGADLAVGHWGTLSVSGSQSQANHAPRTVGEFDINGNNPANNVIGGIPNNSGEITNPKDPTSVTEDKSGNQYTVGYSYYSTLFSLSALRSSRTPGYQDLTSYTSDTSLSRRADQVTFSTSPFGQSSGTVGIGYYDVEAYDQSHTRLLNLSYSRSLWGQSSMFLSLNKTLSDSGYSAQLQFIIPLDMNTSINAGLQRDSGGHYREQIGASRTAPTEGGLGWNLAYTGGSDPYQQADATWKTRYATLQGGLYGESGNYTNWADLSGSVVFIANDFFLSDKINDAFMVVDTDNYADVPVMYENQKMGKTDKKGHLLIPTVSSYYPAKVEIDTLPLPADAVANRVVDNISVREGSGVVVKFPVKRELSATIKINDIHGEPLKLGTVVTEQNSQQTTVSGYEGLVYFSNLQQHNVLVIRQEDNSVCRVGFDLNLNHHSIEQIGPLVCNPNAGSGGKI</sequence>
<dbReference type="GO" id="GO:0015473">
    <property type="term" value="F:fimbrial usher porin activity"/>
    <property type="evidence" value="ECO:0007669"/>
    <property type="project" value="InterPro"/>
</dbReference>
<protein>
    <submittedName>
        <fullName evidence="3">F1 capsule-anchoring protein</fullName>
    </submittedName>
</protein>
<dbReference type="PANTHER" id="PTHR30451:SF5">
    <property type="entry name" value="SLR0019 PROTEIN"/>
    <property type="match status" value="1"/>
</dbReference>
<dbReference type="GO" id="GO:0009297">
    <property type="term" value="P:pilus assembly"/>
    <property type="evidence" value="ECO:0007669"/>
    <property type="project" value="InterPro"/>
</dbReference>
<dbReference type="PANTHER" id="PTHR30451">
    <property type="entry name" value="OUTER MEMBRANE USHER PROTEIN"/>
    <property type="match status" value="1"/>
</dbReference>
<dbReference type="Gene3D" id="2.60.40.3110">
    <property type="match status" value="1"/>
</dbReference>
<dbReference type="GO" id="GO:0009279">
    <property type="term" value="C:cell outer membrane"/>
    <property type="evidence" value="ECO:0007669"/>
    <property type="project" value="TreeGrafter"/>
</dbReference>
<evidence type="ECO:0000259" key="2">
    <source>
        <dbReference type="Pfam" id="PF13953"/>
    </source>
</evidence>
<dbReference type="GeneID" id="78381503"/>
<dbReference type="InterPro" id="IPR025949">
    <property type="entry name" value="PapC-like_C"/>
</dbReference>
<dbReference type="Proteomes" id="UP000254304">
    <property type="component" value="Unassembled WGS sequence"/>
</dbReference>
<dbReference type="Gene3D" id="2.60.40.2610">
    <property type="entry name" value="Outer membrane usher protein FimD, plug domain"/>
    <property type="match status" value="1"/>
</dbReference>
<dbReference type="InterPro" id="IPR043142">
    <property type="entry name" value="PapC-like_C_sf"/>
</dbReference>
<proteinExistence type="predicted"/>
<feature type="domain" description="PapC-like C-terminal" evidence="2">
    <location>
        <begin position="776"/>
        <end position="836"/>
    </location>
</feature>
<dbReference type="Pfam" id="PF00577">
    <property type="entry name" value="Usher"/>
    <property type="match status" value="1"/>
</dbReference>
<dbReference type="Gene3D" id="2.60.40.2070">
    <property type="match status" value="1"/>
</dbReference>